<evidence type="ECO:0000313" key="2">
    <source>
        <dbReference type="EMBL" id="EGT58879.1"/>
    </source>
</evidence>
<reference evidence="3" key="1">
    <citation type="submission" date="2011-07" db="EMBL/GenBank/DDBJ databases">
        <authorList>
            <consortium name="Caenorhabditis brenneri Sequencing and Analysis Consortium"/>
            <person name="Wilson R.K."/>
        </authorList>
    </citation>
    <scope>NUCLEOTIDE SEQUENCE [LARGE SCALE GENOMIC DNA]</scope>
    <source>
        <strain evidence="3">PB2801</strain>
    </source>
</reference>
<dbReference type="Pfam" id="PF00646">
    <property type="entry name" value="F-box"/>
    <property type="match status" value="1"/>
</dbReference>
<dbReference type="PANTHER" id="PTHR23014:SF1">
    <property type="entry name" value="DUF38 DOMAIN-CONTAINING PROTEIN-RELATED"/>
    <property type="match status" value="1"/>
</dbReference>
<accession>G0NEN6</accession>
<proteinExistence type="predicted"/>
<dbReference type="SMART" id="SM00256">
    <property type="entry name" value="FBOX"/>
    <property type="match status" value="1"/>
</dbReference>
<organism evidence="3">
    <name type="scientific">Caenorhabditis brenneri</name>
    <name type="common">Nematode worm</name>
    <dbReference type="NCBI Taxonomy" id="135651"/>
    <lineage>
        <taxon>Eukaryota</taxon>
        <taxon>Metazoa</taxon>
        <taxon>Ecdysozoa</taxon>
        <taxon>Nematoda</taxon>
        <taxon>Chromadorea</taxon>
        <taxon>Rhabditida</taxon>
        <taxon>Rhabditina</taxon>
        <taxon>Rhabditomorpha</taxon>
        <taxon>Rhabditoidea</taxon>
        <taxon>Rhabditidae</taxon>
        <taxon>Peloderinae</taxon>
        <taxon>Caenorhabditis</taxon>
    </lineage>
</organism>
<dbReference type="HOGENOM" id="CLU_693039_0_0_1"/>
<sequence>MVENRTFQNPRNQARARRYSFLEKMRIARSKRTRRSCSYSSRLSETEASQVDAWFQSFLTVCTEIVNLYMSWLLGSGIFIPSAIYTLYTGGHSRDDAVAHLLRSHEFAPEHFPRVDYRDVDFWYNSFRNKNFDLEQKPEYPNDLTRLENLPVLDKVLSNVGSEDQQKLRLVCHKFKHFIDSERKLIKTIRIQLNSDSVNLLIECGITQDIICTAYKRSEAGCEIIRDGETVTSKNNFIDAAMEDFKSANQRTDTKITSLLIISSKGDPNDEDRTMFFSKIGQTLSEVKEKVYVESLLMKDENVDELEIILTGIKPGRLSAVFMQTRSTDETDLTRIVDKNQHWQYLKQFHASSQIDDLKLDTIAHMDTVRISTTSEYSAQELLDYKIVNMNPSELFKQF</sequence>
<evidence type="ECO:0000259" key="1">
    <source>
        <dbReference type="SMART" id="SM00256"/>
    </source>
</evidence>
<dbReference type="AlphaFoldDB" id="G0NEN6"/>
<evidence type="ECO:0000313" key="3">
    <source>
        <dbReference type="Proteomes" id="UP000008068"/>
    </source>
</evidence>
<keyword evidence="3" id="KW-1185">Reference proteome</keyword>
<dbReference type="PANTHER" id="PTHR23014">
    <property type="entry name" value="F-BOX A PROTEIN"/>
    <property type="match status" value="1"/>
</dbReference>
<dbReference type="Proteomes" id="UP000008068">
    <property type="component" value="Unassembled WGS sequence"/>
</dbReference>
<feature type="domain" description="F-box" evidence="1">
    <location>
        <begin position="150"/>
        <end position="188"/>
    </location>
</feature>
<dbReference type="eggNOG" id="ENOG502TIW5">
    <property type="taxonomic scope" value="Eukaryota"/>
</dbReference>
<dbReference type="EMBL" id="GL379873">
    <property type="protein sequence ID" value="EGT58879.1"/>
    <property type="molecule type" value="Genomic_DNA"/>
</dbReference>
<dbReference type="InterPro" id="IPR002900">
    <property type="entry name" value="DUF38/FTH_CAE_spp"/>
</dbReference>
<gene>
    <name evidence="2" type="ORF">CAEBREN_05142</name>
</gene>
<protein>
    <recommendedName>
        <fullName evidence="1">F-box domain-containing protein</fullName>
    </recommendedName>
</protein>
<dbReference type="OMA" id="NDEDRTM"/>
<dbReference type="InParanoid" id="G0NEN6"/>
<dbReference type="Pfam" id="PF01827">
    <property type="entry name" value="FTH"/>
    <property type="match status" value="1"/>
</dbReference>
<name>G0NEN6_CAEBE</name>
<dbReference type="InterPro" id="IPR001810">
    <property type="entry name" value="F-box_dom"/>
</dbReference>
<dbReference type="FunCoup" id="G0NEN6">
    <property type="interactions" value="1043"/>
</dbReference>